<feature type="domain" description="MacB-like periplasmic core" evidence="7">
    <location>
        <begin position="23"/>
        <end position="219"/>
    </location>
</feature>
<keyword evidence="9" id="KW-1185">Reference proteome</keyword>
<dbReference type="InterPro" id="IPR003838">
    <property type="entry name" value="ABC3_permease_C"/>
</dbReference>
<dbReference type="PANTHER" id="PTHR43738:SF3">
    <property type="entry name" value="ABC TRANSPORTER PERMEASE"/>
    <property type="match status" value="1"/>
</dbReference>
<evidence type="ECO:0000313" key="9">
    <source>
        <dbReference type="Proteomes" id="UP000475117"/>
    </source>
</evidence>
<dbReference type="KEGG" id="soa:G3M56_003125"/>
<evidence type="ECO:0000313" key="8">
    <source>
        <dbReference type="EMBL" id="QQL45596.1"/>
    </source>
</evidence>
<dbReference type="RefSeq" id="WP_164363224.1">
    <property type="nucleotide sequence ID" value="NZ_CP066776.1"/>
</dbReference>
<dbReference type="GO" id="GO:0005886">
    <property type="term" value="C:plasma membrane"/>
    <property type="evidence" value="ECO:0007669"/>
    <property type="project" value="UniProtKB-SubCell"/>
</dbReference>
<gene>
    <name evidence="8" type="ORF">G3M56_003125</name>
</gene>
<evidence type="ECO:0000256" key="1">
    <source>
        <dbReference type="ARBA" id="ARBA00004651"/>
    </source>
</evidence>
<name>A0A6B3LCH9_9BACT</name>
<evidence type="ECO:0000256" key="4">
    <source>
        <dbReference type="ARBA" id="ARBA00022989"/>
    </source>
</evidence>
<keyword evidence="3" id="KW-0812">Transmembrane</keyword>
<keyword evidence="5" id="KW-0472">Membrane</keyword>
<comment type="subcellular location">
    <subcellularLocation>
        <location evidence="1">Cell membrane</location>
        <topology evidence="1">Multi-pass membrane protein</topology>
    </subcellularLocation>
</comment>
<evidence type="ECO:0000259" key="7">
    <source>
        <dbReference type="Pfam" id="PF12704"/>
    </source>
</evidence>
<dbReference type="InterPro" id="IPR025857">
    <property type="entry name" value="MacB_PCD"/>
</dbReference>
<dbReference type="Proteomes" id="UP000475117">
    <property type="component" value="Chromosome"/>
</dbReference>
<organism evidence="8 9">
    <name type="scientific">Sulfuriroseicoccus oceanibius</name>
    <dbReference type="NCBI Taxonomy" id="2707525"/>
    <lineage>
        <taxon>Bacteria</taxon>
        <taxon>Pseudomonadati</taxon>
        <taxon>Verrucomicrobiota</taxon>
        <taxon>Verrucomicrobiia</taxon>
        <taxon>Verrucomicrobiales</taxon>
        <taxon>Verrucomicrobiaceae</taxon>
        <taxon>Sulfuriroseicoccus</taxon>
    </lineage>
</organism>
<dbReference type="InterPro" id="IPR051125">
    <property type="entry name" value="ABC-4/HrtB_transporter"/>
</dbReference>
<evidence type="ECO:0000259" key="6">
    <source>
        <dbReference type="Pfam" id="PF02687"/>
    </source>
</evidence>
<feature type="domain" description="ABC3 transporter permease C-terminal" evidence="6">
    <location>
        <begin position="261"/>
        <end position="373"/>
    </location>
</feature>
<dbReference type="EMBL" id="CP066776">
    <property type="protein sequence ID" value="QQL45596.1"/>
    <property type="molecule type" value="Genomic_DNA"/>
</dbReference>
<accession>A0A6B3LCH9</accession>
<proteinExistence type="predicted"/>
<keyword evidence="4" id="KW-1133">Transmembrane helix</keyword>
<reference evidence="8 9" key="1">
    <citation type="submission" date="2020-12" db="EMBL/GenBank/DDBJ databases">
        <title>Sulforoseuscoccus oceanibium gen. nov., sp. nov., a representative of the phylum Verrucomicrobia with special cytoplasmic membrane, and proposal of Sulforoseuscoccusaceae fam. nov.</title>
        <authorList>
            <person name="Xi F."/>
        </authorList>
    </citation>
    <scope>NUCLEOTIDE SEQUENCE [LARGE SCALE GENOMIC DNA]</scope>
    <source>
        <strain evidence="8 9">T37</strain>
    </source>
</reference>
<dbReference type="Pfam" id="PF12704">
    <property type="entry name" value="MacB_PCD"/>
    <property type="match status" value="1"/>
</dbReference>
<protein>
    <submittedName>
        <fullName evidence="8">ABC transporter permease</fullName>
    </submittedName>
</protein>
<keyword evidence="2" id="KW-1003">Cell membrane</keyword>
<dbReference type="Pfam" id="PF02687">
    <property type="entry name" value="FtsX"/>
    <property type="match status" value="1"/>
</dbReference>
<evidence type="ECO:0000256" key="2">
    <source>
        <dbReference type="ARBA" id="ARBA00022475"/>
    </source>
</evidence>
<dbReference type="AlphaFoldDB" id="A0A6B3LCH9"/>
<evidence type="ECO:0000256" key="3">
    <source>
        <dbReference type="ARBA" id="ARBA00022692"/>
    </source>
</evidence>
<evidence type="ECO:0000256" key="5">
    <source>
        <dbReference type="ARBA" id="ARBA00023136"/>
    </source>
</evidence>
<sequence>MTLLPFTYALRNLFRDPTRLAQTVGGSAIVVLLLVAAVALTQGMDSVLSASGSPKNVILLSKGSEESVERSEVHLEAESSAATSVAGLEEQLGVTAASGEITYMAPIRTATDHESQALLRGVNEKALLVHRSVRLIDGRFPGPGEVMVGKLAHRKLGVESHATGLGETLYFGRSPVAVVGIFEAPGTVLESEIWFDRNDLASLTQRDTLSSVTLRLDDAEFDDVQVFTLQRNDLELAAIRESDYYGKLGVFYQPIKIMTWVTAALVATGAIFGGLNTLYAAFASRIREMATLQSIGFTRGALMVSLVQESLLATLTGTLLAFVAAYFLLDGVTVPFSIGTFTLNLTPSVIATGLITGVLLGTLGTLPPAIRCLSPSLPKALRSS</sequence>
<dbReference type="PANTHER" id="PTHR43738">
    <property type="entry name" value="ABC TRANSPORTER, MEMBRANE PROTEIN"/>
    <property type="match status" value="1"/>
</dbReference>